<name>A0A0F9R195_9ZZZZ</name>
<reference evidence="1" key="1">
    <citation type="journal article" date="2015" name="Nature">
        <title>Complex archaea that bridge the gap between prokaryotes and eukaryotes.</title>
        <authorList>
            <person name="Spang A."/>
            <person name="Saw J.H."/>
            <person name="Jorgensen S.L."/>
            <person name="Zaremba-Niedzwiedzka K."/>
            <person name="Martijn J."/>
            <person name="Lind A.E."/>
            <person name="van Eijk R."/>
            <person name="Schleper C."/>
            <person name="Guy L."/>
            <person name="Ettema T.J."/>
        </authorList>
    </citation>
    <scope>NUCLEOTIDE SEQUENCE</scope>
</reference>
<dbReference type="SUPFAM" id="SSF46561">
    <property type="entry name" value="Ribosomal protein L29 (L29p)"/>
    <property type="match status" value="1"/>
</dbReference>
<evidence type="ECO:0000313" key="1">
    <source>
        <dbReference type="EMBL" id="KKN48524.1"/>
    </source>
</evidence>
<sequence>MKQKGKNELRSLSADKLNSLKSGLTIQLMSASHKTQKFGFSPPMGTQTKSVSDLRKQIARINTFITEKNDNQNK</sequence>
<dbReference type="AlphaFoldDB" id="A0A0F9R195"/>
<dbReference type="PROSITE" id="PS00579">
    <property type="entry name" value="RIBOSOMAL_L29"/>
    <property type="match status" value="1"/>
</dbReference>
<dbReference type="GO" id="GO:0003735">
    <property type="term" value="F:structural constituent of ribosome"/>
    <property type="evidence" value="ECO:0007669"/>
    <property type="project" value="InterPro"/>
</dbReference>
<dbReference type="InterPro" id="IPR018254">
    <property type="entry name" value="Ribosomal_uL29_CS"/>
</dbReference>
<gene>
    <name evidence="1" type="ORF">LCGC14_0652170</name>
</gene>
<proteinExistence type="predicted"/>
<dbReference type="Gene3D" id="1.10.287.310">
    <property type="match status" value="1"/>
</dbReference>
<dbReference type="InterPro" id="IPR036049">
    <property type="entry name" value="Ribosomal_uL29_sf"/>
</dbReference>
<evidence type="ECO:0008006" key="2">
    <source>
        <dbReference type="Google" id="ProtNLM"/>
    </source>
</evidence>
<comment type="caution">
    <text evidence="1">The sequence shown here is derived from an EMBL/GenBank/DDBJ whole genome shotgun (WGS) entry which is preliminary data.</text>
</comment>
<accession>A0A0F9R195</accession>
<dbReference type="GO" id="GO:0006412">
    <property type="term" value="P:translation"/>
    <property type="evidence" value="ECO:0007669"/>
    <property type="project" value="InterPro"/>
</dbReference>
<protein>
    <recommendedName>
        <fullName evidence="2">50S ribosomal protein L29</fullName>
    </recommendedName>
</protein>
<dbReference type="GO" id="GO:0005840">
    <property type="term" value="C:ribosome"/>
    <property type="evidence" value="ECO:0007669"/>
    <property type="project" value="InterPro"/>
</dbReference>
<organism evidence="1">
    <name type="scientific">marine sediment metagenome</name>
    <dbReference type="NCBI Taxonomy" id="412755"/>
    <lineage>
        <taxon>unclassified sequences</taxon>
        <taxon>metagenomes</taxon>
        <taxon>ecological metagenomes</taxon>
    </lineage>
</organism>
<dbReference type="EMBL" id="LAZR01001217">
    <property type="protein sequence ID" value="KKN48524.1"/>
    <property type="molecule type" value="Genomic_DNA"/>
</dbReference>